<accession>A0A1A9PU27</accession>
<dbReference type="RefSeq" id="WP_064474430.1">
    <property type="nucleotide sequence ID" value="NZ_CP015257.1"/>
</dbReference>
<dbReference type="PROSITE" id="PS50977">
    <property type="entry name" value="HTH_TETR_2"/>
    <property type="match status" value="1"/>
</dbReference>
<dbReference type="InterPro" id="IPR050109">
    <property type="entry name" value="HTH-type_TetR-like_transc_reg"/>
</dbReference>
<organism evidence="2 3">
    <name type="scientific">Bacillus wiedmannii</name>
    <dbReference type="NCBI Taxonomy" id="1890302"/>
    <lineage>
        <taxon>Bacteria</taxon>
        <taxon>Bacillati</taxon>
        <taxon>Bacillota</taxon>
        <taxon>Bacilli</taxon>
        <taxon>Bacillales</taxon>
        <taxon>Bacillaceae</taxon>
        <taxon>Bacillus</taxon>
        <taxon>Bacillus cereus group</taxon>
    </lineage>
</organism>
<dbReference type="Pfam" id="PF21351">
    <property type="entry name" value="TetR_C_41"/>
    <property type="match status" value="1"/>
</dbReference>
<reference evidence="2 3" key="1">
    <citation type="submission" date="2017-09" db="EMBL/GenBank/DDBJ databases">
        <title>Large-scale bioinformatics analysis of Bacillus genomes uncovers conserved roles of natural products in bacterial physiology.</title>
        <authorList>
            <consortium name="Agbiome Team Llc"/>
            <person name="Bleich R.M."/>
            <person name="Grubbs K.J."/>
            <person name="Santa Maria K.C."/>
            <person name="Allen S.E."/>
            <person name="Farag S."/>
            <person name="Shank E.A."/>
            <person name="Bowers A."/>
        </authorList>
    </citation>
    <scope>NUCLEOTIDE SEQUENCE [LARGE SCALE GENOMIC DNA]</scope>
    <source>
        <strain evidence="2 3">AFS010764</strain>
    </source>
</reference>
<name>A0A1A9PU27_9BACI</name>
<protein>
    <submittedName>
        <fullName evidence="2">TetR/AcrR family transcriptional regulator</fullName>
    </submittedName>
</protein>
<dbReference type="AlphaFoldDB" id="A0A1A9PU27"/>
<dbReference type="InterPro" id="IPR009057">
    <property type="entry name" value="Homeodomain-like_sf"/>
</dbReference>
<dbReference type="InterPro" id="IPR049484">
    <property type="entry name" value="Rv0078-like_C"/>
</dbReference>
<dbReference type="GO" id="GO:0000976">
    <property type="term" value="F:transcription cis-regulatory region binding"/>
    <property type="evidence" value="ECO:0007669"/>
    <property type="project" value="TreeGrafter"/>
</dbReference>
<keyword evidence="1" id="KW-0238">DNA-binding</keyword>
<evidence type="ECO:0000313" key="3">
    <source>
        <dbReference type="Proteomes" id="UP000220621"/>
    </source>
</evidence>
<dbReference type="PANTHER" id="PTHR30055:SF223">
    <property type="entry name" value="HTH-TYPE TRANSCRIPTIONAL REGULATOR UIDR"/>
    <property type="match status" value="1"/>
</dbReference>
<gene>
    <name evidence="2" type="ORF">CN611_04875</name>
</gene>
<evidence type="ECO:0000256" key="1">
    <source>
        <dbReference type="ARBA" id="ARBA00023125"/>
    </source>
</evidence>
<proteinExistence type="predicted"/>
<dbReference type="InterPro" id="IPR001647">
    <property type="entry name" value="HTH_TetR"/>
</dbReference>
<dbReference type="Gene3D" id="1.10.357.10">
    <property type="entry name" value="Tetracycline Repressor, domain 2"/>
    <property type="match status" value="1"/>
</dbReference>
<sequence>MIKKTRAEMITETRAKLLSAAREAFGTVGYVNTSMDDFTASVGLTRGAIYHHFGDKKGLLEAVVKEIDMEMDNKLGEVSDEAEGKWEGFVGRCRAYLTMALNPEIQRIVLRDAPAVLGTSYYQSSQSKCLTTMAEILQQLMKDSIIEKTDCEALARFINGGLVDLACWIANSEDAEMQLSKALHSLSLILDGLLLEKNA</sequence>
<evidence type="ECO:0000313" key="2">
    <source>
        <dbReference type="EMBL" id="PEM58865.1"/>
    </source>
</evidence>
<comment type="caution">
    <text evidence="2">The sequence shown here is derived from an EMBL/GenBank/DDBJ whole genome shotgun (WGS) entry which is preliminary data.</text>
</comment>
<dbReference type="Pfam" id="PF00440">
    <property type="entry name" value="TetR_N"/>
    <property type="match status" value="1"/>
</dbReference>
<dbReference type="GO" id="GO:0003700">
    <property type="term" value="F:DNA-binding transcription factor activity"/>
    <property type="evidence" value="ECO:0007669"/>
    <property type="project" value="TreeGrafter"/>
</dbReference>
<dbReference type="SUPFAM" id="SSF46689">
    <property type="entry name" value="Homeodomain-like"/>
    <property type="match status" value="1"/>
</dbReference>
<dbReference type="PRINTS" id="PR00455">
    <property type="entry name" value="HTHTETR"/>
</dbReference>
<dbReference type="Proteomes" id="UP000220621">
    <property type="component" value="Unassembled WGS sequence"/>
</dbReference>
<dbReference type="EMBL" id="NUDL01000010">
    <property type="protein sequence ID" value="PEM58865.1"/>
    <property type="molecule type" value="Genomic_DNA"/>
</dbReference>
<dbReference type="PANTHER" id="PTHR30055">
    <property type="entry name" value="HTH-TYPE TRANSCRIPTIONAL REGULATOR RUTR"/>
    <property type="match status" value="1"/>
</dbReference>